<dbReference type="SUPFAM" id="SSF51197">
    <property type="entry name" value="Clavaminate synthase-like"/>
    <property type="match status" value="1"/>
</dbReference>
<reference evidence="2 3" key="1">
    <citation type="journal article" date="2018" name="Antonie Van Leeuwenhoek">
        <title>Larkinella terrae sp. nov., isolated from soil on Jeju Island, South Korea.</title>
        <authorList>
            <person name="Ten L.N."/>
            <person name="Jeon J."/>
            <person name="Park S.J."/>
            <person name="Park S."/>
            <person name="Lee S.Y."/>
            <person name="Kim M.K."/>
            <person name="Jung H.Y."/>
        </authorList>
    </citation>
    <scope>NUCLEOTIDE SEQUENCE [LARGE SCALE GENOMIC DNA]</scope>
    <source>
        <strain evidence="2 3">KCTC 52001</strain>
    </source>
</reference>
<name>A0A7K0EF75_9BACT</name>
<keyword evidence="2" id="KW-0560">Oxidoreductase</keyword>
<evidence type="ECO:0000313" key="3">
    <source>
        <dbReference type="Proteomes" id="UP000441754"/>
    </source>
</evidence>
<dbReference type="Proteomes" id="UP000441754">
    <property type="component" value="Unassembled WGS sequence"/>
</dbReference>
<protein>
    <submittedName>
        <fullName evidence="2">Phytanoyl-CoA dioxygenase</fullName>
    </submittedName>
</protein>
<organism evidence="2 3">
    <name type="scientific">Larkinella terrae</name>
    <dbReference type="NCBI Taxonomy" id="2025311"/>
    <lineage>
        <taxon>Bacteria</taxon>
        <taxon>Pseudomonadati</taxon>
        <taxon>Bacteroidota</taxon>
        <taxon>Cytophagia</taxon>
        <taxon>Cytophagales</taxon>
        <taxon>Spirosomataceae</taxon>
        <taxon>Larkinella</taxon>
    </lineage>
</organism>
<dbReference type="Gene3D" id="2.60.120.620">
    <property type="entry name" value="q2cbj1_9rhob like domain"/>
    <property type="match status" value="1"/>
</dbReference>
<keyword evidence="2" id="KW-0223">Dioxygenase</keyword>
<dbReference type="AlphaFoldDB" id="A0A7K0EF75"/>
<keyword evidence="3" id="KW-1185">Reference proteome</keyword>
<evidence type="ECO:0000313" key="2">
    <source>
        <dbReference type="EMBL" id="MRS60493.1"/>
    </source>
</evidence>
<dbReference type="GO" id="GO:0005506">
    <property type="term" value="F:iron ion binding"/>
    <property type="evidence" value="ECO:0007669"/>
    <property type="project" value="UniProtKB-ARBA"/>
</dbReference>
<dbReference type="InterPro" id="IPR008775">
    <property type="entry name" value="Phytyl_CoA_dOase-like"/>
</dbReference>
<evidence type="ECO:0000256" key="1">
    <source>
        <dbReference type="ARBA" id="ARBA00001954"/>
    </source>
</evidence>
<gene>
    <name evidence="2" type="ORF">GJJ30_04240</name>
</gene>
<dbReference type="EMBL" id="WJXZ01000002">
    <property type="protein sequence ID" value="MRS60493.1"/>
    <property type="molecule type" value="Genomic_DNA"/>
</dbReference>
<dbReference type="GO" id="GO:0016706">
    <property type="term" value="F:2-oxoglutarate-dependent dioxygenase activity"/>
    <property type="evidence" value="ECO:0007669"/>
    <property type="project" value="UniProtKB-ARBA"/>
</dbReference>
<dbReference type="Pfam" id="PF05721">
    <property type="entry name" value="PhyH"/>
    <property type="match status" value="1"/>
</dbReference>
<dbReference type="OrthoDB" id="976214at2"/>
<sequence length="273" mass="30948">MSAEQIEQFKKDGFLLLKNALDKTVIEDIYREAREIFALQIEKVLGRKPDVENRDEFEKAMYAFFNTDFDAFVSTGKTVQHTIQLHKLGTSRDILDLIEGIGIEKPSIAVRPAMQFNSRYLSKDGSTHWKLGAHQDWRTGQGSLDSVVIWFPMVPASEEIGALQVIPGSHTAGLMQANTTGYAGYITDNLKDEDFIQTEYEVGDVLIFSAFLIHRSGNNVSPNIRWSVQLRYNNLAEPTFIERGYPMPYIYKPQEELVTPGFPSAEQVKEVYA</sequence>
<comment type="cofactor">
    <cofactor evidence="1">
        <name>Fe(2+)</name>
        <dbReference type="ChEBI" id="CHEBI:29033"/>
    </cofactor>
</comment>
<proteinExistence type="predicted"/>
<dbReference type="PANTHER" id="PTHR20883">
    <property type="entry name" value="PHYTANOYL-COA DIOXYGENASE DOMAIN CONTAINING 1"/>
    <property type="match status" value="1"/>
</dbReference>
<dbReference type="PANTHER" id="PTHR20883:SF48">
    <property type="entry name" value="ECTOINE DIOXYGENASE"/>
    <property type="match status" value="1"/>
</dbReference>
<accession>A0A7K0EF75</accession>
<comment type="caution">
    <text evidence="2">The sequence shown here is derived from an EMBL/GenBank/DDBJ whole genome shotgun (WGS) entry which is preliminary data.</text>
</comment>